<protein>
    <submittedName>
        <fullName evidence="1">Uncharacterized protein</fullName>
    </submittedName>
</protein>
<keyword evidence="2" id="KW-1185">Reference proteome</keyword>
<reference evidence="1" key="1">
    <citation type="submission" date="2020-10" db="EMBL/GenBank/DDBJ databases">
        <title>Sequencing the genomes of 1000 actinobacteria strains.</title>
        <authorList>
            <person name="Klenk H.-P."/>
        </authorList>
    </citation>
    <scope>NUCLEOTIDE SEQUENCE</scope>
    <source>
        <strain evidence="1">DSM 45354</strain>
    </source>
</reference>
<dbReference type="Proteomes" id="UP000638648">
    <property type="component" value="Unassembled WGS sequence"/>
</dbReference>
<dbReference type="RefSeq" id="WP_192748838.1">
    <property type="nucleotide sequence ID" value="NZ_BAABJL010000209.1"/>
</dbReference>
<gene>
    <name evidence="1" type="ORF">HEB94_001101</name>
</gene>
<name>A0A927MS61_9ACTN</name>
<comment type="caution">
    <text evidence="1">The sequence shown here is derived from an EMBL/GenBank/DDBJ whole genome shotgun (WGS) entry which is preliminary data.</text>
</comment>
<proteinExistence type="predicted"/>
<sequence>MLAAVEAAGSLLLTDPLHGGAVATRAYAASFEALNCRVVAKGQVNLRAWFCDLESLVFYMKASPFPEDFDPVAHVEPFNRYLAAAAGPHGYETNEASDLLVVQRA</sequence>
<evidence type="ECO:0000313" key="2">
    <source>
        <dbReference type="Proteomes" id="UP000638648"/>
    </source>
</evidence>
<dbReference type="AlphaFoldDB" id="A0A927MS61"/>
<dbReference type="EMBL" id="JADBEM010000001">
    <property type="protein sequence ID" value="MBE1604253.1"/>
    <property type="molecule type" value="Genomic_DNA"/>
</dbReference>
<evidence type="ECO:0000313" key="1">
    <source>
        <dbReference type="EMBL" id="MBE1604253.1"/>
    </source>
</evidence>
<accession>A0A927MS61</accession>
<organism evidence="1 2">
    <name type="scientific">Actinopolymorpha pittospori</name>
    <dbReference type="NCBI Taxonomy" id="648752"/>
    <lineage>
        <taxon>Bacteria</taxon>
        <taxon>Bacillati</taxon>
        <taxon>Actinomycetota</taxon>
        <taxon>Actinomycetes</taxon>
        <taxon>Propionibacteriales</taxon>
        <taxon>Actinopolymorphaceae</taxon>
        <taxon>Actinopolymorpha</taxon>
    </lineage>
</organism>